<dbReference type="EMBL" id="QBLH01000459">
    <property type="protein sequence ID" value="TGZ55450.1"/>
    <property type="molecule type" value="Genomic_DNA"/>
</dbReference>
<reference evidence="3 4" key="1">
    <citation type="journal article" date="2019" name="Philos. Trans. R. Soc. Lond., B, Biol. Sci.">
        <title>Ant behaviour and brain gene expression of defending hosts depend on the ecological success of the intruding social parasite.</title>
        <authorList>
            <person name="Kaur R."/>
            <person name="Stoldt M."/>
            <person name="Jongepier E."/>
            <person name="Feldmeyer B."/>
            <person name="Menzel F."/>
            <person name="Bornberg-Bauer E."/>
            <person name="Foitzik S."/>
        </authorList>
    </citation>
    <scope>NUCLEOTIDE SEQUENCE [LARGE SCALE GENOMIC DNA]</scope>
    <source>
        <tissue evidence="3">Whole body</tissue>
    </source>
</reference>
<dbReference type="SUPFAM" id="SSF57756">
    <property type="entry name" value="Retrovirus zinc finger-like domains"/>
    <property type="match status" value="1"/>
</dbReference>
<evidence type="ECO:0000313" key="3">
    <source>
        <dbReference type="EMBL" id="TGZ55450.1"/>
    </source>
</evidence>
<feature type="domain" description="CCHC-type" evidence="2">
    <location>
        <begin position="173"/>
        <end position="186"/>
    </location>
</feature>
<evidence type="ECO:0000313" key="4">
    <source>
        <dbReference type="Proteomes" id="UP000310200"/>
    </source>
</evidence>
<dbReference type="SMART" id="SM00343">
    <property type="entry name" value="ZnF_C2HC"/>
    <property type="match status" value="2"/>
</dbReference>
<protein>
    <recommendedName>
        <fullName evidence="2">CCHC-type domain-containing protein</fullName>
    </recommendedName>
</protein>
<proteinExistence type="predicted"/>
<keyword evidence="4" id="KW-1185">Reference proteome</keyword>
<keyword evidence="1" id="KW-0863">Zinc-finger</keyword>
<name>A0A4S2KZ70_9HYME</name>
<keyword evidence="1" id="KW-0862">Zinc</keyword>
<sequence>MAEIRGRVSLQDLGVDGLRVKRAITGDLTLEVPGPDSGSKADLLCQRVAEAVAGRVGVRVARPVKTAKIRVKGLDDSVSTAKLAEALARKGAGPASSIQVGPIKRAPSGTGTAWARCSLAAANRVVAEGRLTVGWALAGVDILEQRPLQCFRCLEEEHVRAQCRSEIDRSGECYRCGEPGYRAQNCAAPLRCSLCSKEGAPARHRAGSNACRPANKRKRGGKCRRAGARSWLLLWGKVCESGGKGCPVRFLGFSDRPTGGRPFC</sequence>
<dbReference type="AlphaFoldDB" id="A0A4S2KZ70"/>
<organism evidence="3 4">
    <name type="scientific">Temnothorax longispinosus</name>
    <dbReference type="NCBI Taxonomy" id="300112"/>
    <lineage>
        <taxon>Eukaryota</taxon>
        <taxon>Metazoa</taxon>
        <taxon>Ecdysozoa</taxon>
        <taxon>Arthropoda</taxon>
        <taxon>Hexapoda</taxon>
        <taxon>Insecta</taxon>
        <taxon>Pterygota</taxon>
        <taxon>Neoptera</taxon>
        <taxon>Endopterygota</taxon>
        <taxon>Hymenoptera</taxon>
        <taxon>Apocrita</taxon>
        <taxon>Aculeata</taxon>
        <taxon>Formicoidea</taxon>
        <taxon>Formicidae</taxon>
        <taxon>Myrmicinae</taxon>
        <taxon>Temnothorax</taxon>
    </lineage>
</organism>
<dbReference type="Proteomes" id="UP000310200">
    <property type="component" value="Unassembled WGS sequence"/>
</dbReference>
<dbReference type="GO" id="GO:0003676">
    <property type="term" value="F:nucleic acid binding"/>
    <property type="evidence" value="ECO:0007669"/>
    <property type="project" value="InterPro"/>
</dbReference>
<dbReference type="GO" id="GO:0008270">
    <property type="term" value="F:zinc ion binding"/>
    <property type="evidence" value="ECO:0007669"/>
    <property type="project" value="UniProtKB-KW"/>
</dbReference>
<dbReference type="InterPro" id="IPR001878">
    <property type="entry name" value="Znf_CCHC"/>
</dbReference>
<gene>
    <name evidence="3" type="ORF">DBV15_12415</name>
</gene>
<evidence type="ECO:0000259" key="2">
    <source>
        <dbReference type="PROSITE" id="PS50158"/>
    </source>
</evidence>
<keyword evidence="1" id="KW-0479">Metal-binding</keyword>
<evidence type="ECO:0000256" key="1">
    <source>
        <dbReference type="PROSITE-ProRule" id="PRU00047"/>
    </source>
</evidence>
<dbReference type="InterPro" id="IPR036875">
    <property type="entry name" value="Znf_CCHC_sf"/>
</dbReference>
<comment type="caution">
    <text evidence="3">The sequence shown here is derived from an EMBL/GenBank/DDBJ whole genome shotgun (WGS) entry which is preliminary data.</text>
</comment>
<accession>A0A4S2KZ70</accession>
<dbReference type="PROSITE" id="PS50158">
    <property type="entry name" value="ZF_CCHC"/>
    <property type="match status" value="1"/>
</dbReference>
<dbReference type="STRING" id="300112.A0A4S2KZ70"/>
<dbReference type="Gene3D" id="4.10.60.10">
    <property type="entry name" value="Zinc finger, CCHC-type"/>
    <property type="match status" value="1"/>
</dbReference>